<name>A0A1H7A1S2_9MICO</name>
<sequence>MPRRLLLEGTDPHELLVRARDAYGDDVTVAQAERVRGRGVRGMLGKDAYVLTVEVPDEAAVRPAVSGVRDASADADDEIADVAAVSRELRASVTREPAAALAAALPSPQSSDEFGALLARLAHGLDAHGGDDAPVAEEAPPAPPAASQTSAPALNPQPAPQVVPAAAASASVAAVAPAAGSEPRAFVPARFPVADPGTSVIARRIRRGNAHAAVVEDPRVEDLLALGVPDRLLEGEDGRVALSALVRRLDPVPALAAGDLLVVVGDPERSLAVACQVARWHGAPETSVLLAGDAPAATGHGRRIRSAASARTMGARAVTGTAGHGPAVVALGLGPDTDEARAAALLEGFAPRACWAATAASGPQDPVLDALEALGRIDAAALDGVAALREPGRALAGPLPVAWVDGLPATPVMWATRLDAALAARHATRPMR</sequence>
<dbReference type="STRING" id="1043493.SAMN05421637_2183"/>
<keyword evidence="3" id="KW-1185">Reference proteome</keyword>
<protein>
    <submittedName>
        <fullName evidence="2">Uncharacterized protein</fullName>
    </submittedName>
</protein>
<accession>A0A1H7A1S2</accession>
<evidence type="ECO:0000313" key="3">
    <source>
        <dbReference type="Proteomes" id="UP000183315"/>
    </source>
</evidence>
<dbReference type="RefSeq" id="WP_143058992.1">
    <property type="nucleotide sequence ID" value="NZ_BBLU01000023.1"/>
</dbReference>
<dbReference type="Proteomes" id="UP000183315">
    <property type="component" value="Unassembled WGS sequence"/>
</dbReference>
<dbReference type="EMBL" id="FNZI01000005">
    <property type="protein sequence ID" value="SEJ55780.1"/>
    <property type="molecule type" value="Genomic_DNA"/>
</dbReference>
<dbReference type="OrthoDB" id="3700292at2"/>
<proteinExistence type="predicted"/>
<organism evidence="2 3">
    <name type="scientific">Demequina mangrovi</name>
    <dbReference type="NCBI Taxonomy" id="1043493"/>
    <lineage>
        <taxon>Bacteria</taxon>
        <taxon>Bacillati</taxon>
        <taxon>Actinomycetota</taxon>
        <taxon>Actinomycetes</taxon>
        <taxon>Micrococcales</taxon>
        <taxon>Demequinaceae</taxon>
        <taxon>Demequina</taxon>
    </lineage>
</organism>
<evidence type="ECO:0000313" key="2">
    <source>
        <dbReference type="EMBL" id="SEJ55780.1"/>
    </source>
</evidence>
<reference evidence="3" key="1">
    <citation type="submission" date="2016-10" db="EMBL/GenBank/DDBJ databases">
        <authorList>
            <person name="Varghese N."/>
        </authorList>
    </citation>
    <scope>NUCLEOTIDE SEQUENCE [LARGE SCALE GENOMIC DNA]</scope>
    <source>
        <strain evidence="3">DSM 24868</strain>
    </source>
</reference>
<evidence type="ECO:0000256" key="1">
    <source>
        <dbReference type="SAM" id="MobiDB-lite"/>
    </source>
</evidence>
<dbReference type="AlphaFoldDB" id="A0A1H7A1S2"/>
<feature type="compositionally biased region" description="Low complexity" evidence="1">
    <location>
        <begin position="145"/>
        <end position="154"/>
    </location>
</feature>
<feature type="region of interest" description="Disordered" evidence="1">
    <location>
        <begin position="128"/>
        <end position="159"/>
    </location>
</feature>
<gene>
    <name evidence="2" type="ORF">SAMN05421637_2183</name>
</gene>